<name>A0A480AXE7_9BURK</name>
<feature type="compositionally biased region" description="Gly residues" evidence="1">
    <location>
        <begin position="413"/>
        <end position="424"/>
    </location>
</feature>
<dbReference type="OrthoDB" id="434992at2"/>
<proteinExistence type="predicted"/>
<dbReference type="InterPro" id="IPR000014">
    <property type="entry name" value="PAS"/>
</dbReference>
<dbReference type="Gene3D" id="3.30.565.10">
    <property type="entry name" value="Histidine kinase-like ATPase, C-terminal domain"/>
    <property type="match status" value="1"/>
</dbReference>
<dbReference type="Pfam" id="PF13188">
    <property type="entry name" value="PAS_8"/>
    <property type="match status" value="1"/>
</dbReference>
<comment type="caution">
    <text evidence="4">The sequence shown here is derived from an EMBL/GenBank/DDBJ whole genome shotgun (WGS) entry which is preliminary data.</text>
</comment>
<evidence type="ECO:0000256" key="1">
    <source>
        <dbReference type="SAM" id="MobiDB-lite"/>
    </source>
</evidence>
<feature type="domain" description="PAS" evidence="2">
    <location>
        <begin position="130"/>
        <end position="203"/>
    </location>
</feature>
<dbReference type="InterPro" id="IPR011495">
    <property type="entry name" value="Sig_transdc_His_kin_sub2_dim/P"/>
</dbReference>
<dbReference type="Pfam" id="PF13426">
    <property type="entry name" value="PAS_9"/>
    <property type="match status" value="1"/>
</dbReference>
<evidence type="ECO:0000259" key="2">
    <source>
        <dbReference type="PROSITE" id="PS50112"/>
    </source>
</evidence>
<dbReference type="RefSeq" id="WP_137734615.1">
    <property type="nucleotide sequence ID" value="NZ_BJCL01000012.1"/>
</dbReference>
<evidence type="ECO:0008006" key="6">
    <source>
        <dbReference type="Google" id="ProtNLM"/>
    </source>
</evidence>
<dbReference type="InterPro" id="IPR013656">
    <property type="entry name" value="PAS_4"/>
</dbReference>
<accession>A0A480AXE7</accession>
<evidence type="ECO:0000313" key="4">
    <source>
        <dbReference type="EMBL" id="GCL64892.1"/>
    </source>
</evidence>
<keyword evidence="5" id="KW-1185">Reference proteome</keyword>
<dbReference type="EMBL" id="BJCL01000012">
    <property type="protein sequence ID" value="GCL64892.1"/>
    <property type="molecule type" value="Genomic_DNA"/>
</dbReference>
<dbReference type="Gene3D" id="3.30.450.20">
    <property type="entry name" value="PAS domain"/>
    <property type="match status" value="6"/>
</dbReference>
<dbReference type="SMART" id="SM00091">
    <property type="entry name" value="PAS"/>
    <property type="match status" value="7"/>
</dbReference>
<dbReference type="Pfam" id="PF07568">
    <property type="entry name" value="HisKA_2"/>
    <property type="match status" value="1"/>
</dbReference>
<dbReference type="InterPro" id="IPR013767">
    <property type="entry name" value="PAS_fold"/>
</dbReference>
<dbReference type="SUPFAM" id="SSF55874">
    <property type="entry name" value="ATPase domain of HSP90 chaperone/DNA topoisomerase II/histidine kinase"/>
    <property type="match status" value="1"/>
</dbReference>
<organism evidence="4 5">
    <name type="scientific">Pseudaquabacterium pictum</name>
    <dbReference type="NCBI Taxonomy" id="2315236"/>
    <lineage>
        <taxon>Bacteria</taxon>
        <taxon>Pseudomonadati</taxon>
        <taxon>Pseudomonadota</taxon>
        <taxon>Betaproteobacteria</taxon>
        <taxon>Burkholderiales</taxon>
        <taxon>Sphaerotilaceae</taxon>
        <taxon>Pseudaquabacterium</taxon>
    </lineage>
</organism>
<dbReference type="PROSITE" id="PS50113">
    <property type="entry name" value="PAC"/>
    <property type="match status" value="2"/>
</dbReference>
<dbReference type="SMART" id="SM00086">
    <property type="entry name" value="PAC"/>
    <property type="match status" value="4"/>
</dbReference>
<evidence type="ECO:0000313" key="5">
    <source>
        <dbReference type="Proteomes" id="UP000301751"/>
    </source>
</evidence>
<dbReference type="PROSITE" id="PS50112">
    <property type="entry name" value="PAS"/>
    <property type="match status" value="3"/>
</dbReference>
<dbReference type="GO" id="GO:0006355">
    <property type="term" value="P:regulation of DNA-templated transcription"/>
    <property type="evidence" value="ECO:0007669"/>
    <property type="project" value="InterPro"/>
</dbReference>
<evidence type="ECO:0000259" key="3">
    <source>
        <dbReference type="PROSITE" id="PS50113"/>
    </source>
</evidence>
<sequence>MSLLPRAATLPSNAQLSALLDGVDDTLLLLLDQRQRVSYRNPAAQRLLGCEAGQPLDQALAWLDADARRALTQALTQPQPATPLDIRLTDGPLRGARLPLTLTRAGGGGWALRAPAVLPPPPQPPLAAGTTSELVRLLWDAPQPLTVQDRRFVIVAANRAYFDAVGRSPEQVLGHDPLGYVGSEDHADVHQSRQDWLAALQAGRQPERQVERRIVDAQGRLRFFRFAPRWVSADDGAPLLLAILQDVTLEHQARDAAAQSGHELDQWFDLSPVGMLVYDSHGQVLRSNGAFAALAGPVPAQLPDAPADLCQLLAWADGGPQAALQPGAAPLETLGTLALADGRRLRLRARLRAFAGAQGGQRVMAVVEDRSLEDEHDLAQLEIGALMDTASVGVATYEASRGWLQTRPVRSSAGGGGTPSGGAPAGLAAGLQSIGRDQVEPGSREEFERLQRALREGQRAQVRYAVQVPDLGIRWLLTRVEPGELTGGRAALSVVTLDITEQEEAHRRSAQLLRELSGILDGTSAGIAYLRGDRLVRCNRSFEAMLGLRPGRAVGAPPADWLADQPAVQALLARALADEPGDAPPERRHETEFSRPGPGGQPVWYALSASRAPAGGVPELVVVLTDVSRLKAQQAELEALARERELMFSLSDVGLAYLRGTTIERANEALARLTGYAVGELLGMHLAVLAVDAQDHDQLWQQQRLALTSAGRWQGERRLRRRDGRALWVQVSKRLVDEAQPEAGMICSYVDVDERRRAREAVQLQAERTRAILDSVLVGIVTVGDGGIEWMNRSARRMFGGELADFVGEPIAIVATADPDHPLRATHYRQHLADGQAETFECRLRGRDGREFWVVGNAVVTGRGADGGLPGADAARGSGSQITFALLDIERRRQAEVSIAQAQDSLQRIIDTAPLAIALFDAASGAVLRLNQMAAMFFDRPVEAVLGRRPEDWFSPDDAAALRDDLQAAQQQTDVLRRELPRPVRAGSTPGAVETRMWDVRIVSLQTGPAGQAGAAEAQLLLVASDVTEQRAAEQARFDAAVSQREMLVKEVHHRIKNNLQGVAGLLQQTAARRPEVAALISEAVGQVQAIAQVHGLQVGVSGPLRIQPLVEAITASVQRTFGRPISVSVEGTPAHRFALPEAESIPIALTVNELLTNAIKHSAPGDIRCVLHCDEARLAIQILSPGQLRPGFSLAQVPPGVSGLGLVRALLPRRTATLTLTQLGVQVEAKVVLVPPSIHLLEPL</sequence>
<dbReference type="InterPro" id="IPR036890">
    <property type="entry name" value="HATPase_C_sf"/>
</dbReference>
<gene>
    <name evidence="4" type="ORF">AQPW35_39730</name>
</gene>
<feature type="domain" description="PAS" evidence="2">
    <location>
        <begin position="667"/>
        <end position="710"/>
    </location>
</feature>
<reference evidence="5" key="1">
    <citation type="submission" date="2019-03" db="EMBL/GenBank/DDBJ databases">
        <title>Aquabacterium pictum sp.nov., the first bacteriochlorophyll a-containing freshwater bacterium in the genus Aquabacterium of the class Betaproteobacteria.</title>
        <authorList>
            <person name="Hirose S."/>
            <person name="Tank M."/>
            <person name="Hara E."/>
            <person name="Tamaki H."/>
            <person name="Takaichi S."/>
            <person name="Haruta S."/>
            <person name="Hanada S."/>
        </authorList>
    </citation>
    <scope>NUCLEOTIDE SEQUENCE [LARGE SCALE GENOMIC DNA]</scope>
    <source>
        <strain evidence="5">W35</strain>
    </source>
</reference>
<dbReference type="InterPro" id="IPR035965">
    <property type="entry name" value="PAS-like_dom_sf"/>
</dbReference>
<dbReference type="CDD" id="cd00130">
    <property type="entry name" value="PAS"/>
    <property type="match status" value="5"/>
</dbReference>
<dbReference type="Pfam" id="PF08448">
    <property type="entry name" value="PAS_4"/>
    <property type="match status" value="3"/>
</dbReference>
<dbReference type="NCBIfam" id="TIGR00229">
    <property type="entry name" value="sensory_box"/>
    <property type="match status" value="3"/>
</dbReference>
<dbReference type="SUPFAM" id="SSF55785">
    <property type="entry name" value="PYP-like sensor domain (PAS domain)"/>
    <property type="match status" value="6"/>
</dbReference>
<dbReference type="Proteomes" id="UP000301751">
    <property type="component" value="Unassembled WGS sequence"/>
</dbReference>
<protein>
    <recommendedName>
        <fullName evidence="6">Signal transduction histidine kinase</fullName>
    </recommendedName>
</protein>
<feature type="domain" description="PAS" evidence="2">
    <location>
        <begin position="902"/>
        <end position="973"/>
    </location>
</feature>
<dbReference type="AlphaFoldDB" id="A0A480AXE7"/>
<dbReference type="InterPro" id="IPR001610">
    <property type="entry name" value="PAC"/>
</dbReference>
<dbReference type="InterPro" id="IPR000700">
    <property type="entry name" value="PAS-assoc_C"/>
</dbReference>
<feature type="domain" description="PAC" evidence="3">
    <location>
        <begin position="587"/>
        <end position="639"/>
    </location>
</feature>
<dbReference type="InterPro" id="IPR052155">
    <property type="entry name" value="Biofilm_reg_signaling"/>
</dbReference>
<dbReference type="PANTHER" id="PTHR44757:SF2">
    <property type="entry name" value="BIOFILM ARCHITECTURE MAINTENANCE PROTEIN MBAA"/>
    <property type="match status" value="1"/>
</dbReference>
<feature type="region of interest" description="Disordered" evidence="1">
    <location>
        <begin position="407"/>
        <end position="426"/>
    </location>
</feature>
<dbReference type="Pfam" id="PF00989">
    <property type="entry name" value="PAS"/>
    <property type="match status" value="1"/>
</dbReference>
<feature type="domain" description="PAC" evidence="3">
    <location>
        <begin position="713"/>
        <end position="764"/>
    </location>
</feature>
<dbReference type="PANTHER" id="PTHR44757">
    <property type="entry name" value="DIGUANYLATE CYCLASE DGCP"/>
    <property type="match status" value="1"/>
</dbReference>